<proteinExistence type="predicted"/>
<feature type="transmembrane region" description="Helical" evidence="1">
    <location>
        <begin position="22"/>
        <end position="42"/>
    </location>
</feature>
<dbReference type="EMBL" id="CP063169">
    <property type="protein sequence ID" value="QOR70823.1"/>
    <property type="molecule type" value="Genomic_DNA"/>
</dbReference>
<evidence type="ECO:0000313" key="2">
    <source>
        <dbReference type="EMBL" id="QOR70823.1"/>
    </source>
</evidence>
<dbReference type="Proteomes" id="UP000593758">
    <property type="component" value="Chromosome"/>
</dbReference>
<organism evidence="2 3">
    <name type="scientific">Ruania alkalisoli</name>
    <dbReference type="NCBI Taxonomy" id="2779775"/>
    <lineage>
        <taxon>Bacteria</taxon>
        <taxon>Bacillati</taxon>
        <taxon>Actinomycetota</taxon>
        <taxon>Actinomycetes</taxon>
        <taxon>Micrococcales</taxon>
        <taxon>Ruaniaceae</taxon>
        <taxon>Ruania</taxon>
    </lineage>
</organism>
<sequence>MVCCCRQGSGSVGYLQTGLTDIRLGTVLGALAGLGVVAGAVVATRIQADGLRRIIAVACIAAGIFLIVRAAL</sequence>
<protein>
    <submittedName>
        <fullName evidence="2">Uncharacterized protein</fullName>
    </submittedName>
</protein>
<gene>
    <name evidence="2" type="ORF">IM660_00420</name>
</gene>
<evidence type="ECO:0000313" key="3">
    <source>
        <dbReference type="Proteomes" id="UP000593758"/>
    </source>
</evidence>
<feature type="transmembrane region" description="Helical" evidence="1">
    <location>
        <begin position="54"/>
        <end position="71"/>
    </location>
</feature>
<keyword evidence="1" id="KW-1133">Transmembrane helix</keyword>
<keyword evidence="1" id="KW-0812">Transmembrane</keyword>
<keyword evidence="1" id="KW-0472">Membrane</keyword>
<accession>A0A7M1SW15</accession>
<reference evidence="2 3" key="1">
    <citation type="submission" date="2020-10" db="EMBL/GenBank/DDBJ databases">
        <title>Haloactinobacterium sp. RN3S43, a bacterium isolated from saline soil.</title>
        <authorList>
            <person name="Sun J.-Q."/>
        </authorList>
    </citation>
    <scope>NUCLEOTIDE SEQUENCE [LARGE SCALE GENOMIC DNA]</scope>
    <source>
        <strain evidence="2 3">RN3S43</strain>
    </source>
</reference>
<dbReference type="KEGG" id="halt:IM660_00420"/>
<keyword evidence="3" id="KW-1185">Reference proteome</keyword>
<dbReference type="RefSeq" id="WP_193497495.1">
    <property type="nucleotide sequence ID" value="NZ_CP063169.1"/>
</dbReference>
<evidence type="ECO:0000256" key="1">
    <source>
        <dbReference type="SAM" id="Phobius"/>
    </source>
</evidence>
<dbReference type="AlphaFoldDB" id="A0A7M1SW15"/>
<name>A0A7M1SW15_9MICO</name>